<evidence type="ECO:0000313" key="1">
    <source>
        <dbReference type="EMBL" id="DAE20885.1"/>
    </source>
</evidence>
<proteinExistence type="predicted"/>
<reference evidence="1" key="1">
    <citation type="journal article" date="2021" name="Proc. Natl. Acad. Sci. U.S.A.">
        <title>A Catalog of Tens of Thousands of Viruses from Human Metagenomes Reveals Hidden Associations with Chronic Diseases.</title>
        <authorList>
            <person name="Tisza M.J."/>
            <person name="Buck C.B."/>
        </authorList>
    </citation>
    <scope>NUCLEOTIDE SEQUENCE</scope>
    <source>
        <strain evidence="1">CtgBD49</strain>
    </source>
</reference>
<accession>A0A8S5QQ54</accession>
<organism evidence="1">
    <name type="scientific">Siphoviridae sp. ctgBD49</name>
    <dbReference type="NCBI Taxonomy" id="2826420"/>
    <lineage>
        <taxon>Viruses</taxon>
        <taxon>Duplodnaviria</taxon>
        <taxon>Heunggongvirae</taxon>
        <taxon>Uroviricota</taxon>
        <taxon>Caudoviricetes</taxon>
    </lineage>
</organism>
<name>A0A8S5QQ54_9CAUD</name>
<protein>
    <submittedName>
        <fullName evidence="1">Type I neck protein</fullName>
    </submittedName>
</protein>
<sequence>MALFFYLRKETDNVIRIRHRGNFNRTERFFNTITRRSYLNILDKYGQKGVELLSSATPVRTGKTASSWSYIIESENGRSTISWVNSNVNDGVNIAVILQYGHGTGNGGYVSGIDYINPAMKPMFEELANEAWREVKKA</sequence>
<dbReference type="EMBL" id="BK015703">
    <property type="protein sequence ID" value="DAE20885.1"/>
    <property type="molecule type" value="Genomic_DNA"/>
</dbReference>